<evidence type="ECO:0000313" key="3">
    <source>
        <dbReference type="EMBL" id="KAG7354826.1"/>
    </source>
</evidence>
<evidence type="ECO:0000256" key="2">
    <source>
        <dbReference type="SAM" id="Phobius"/>
    </source>
</evidence>
<keyword evidence="2" id="KW-0472">Membrane</keyword>
<keyword evidence="4" id="KW-1185">Reference proteome</keyword>
<name>A0A9K3L4X7_9STRA</name>
<organism evidence="3 4">
    <name type="scientific">Nitzschia inconspicua</name>
    <dbReference type="NCBI Taxonomy" id="303405"/>
    <lineage>
        <taxon>Eukaryota</taxon>
        <taxon>Sar</taxon>
        <taxon>Stramenopiles</taxon>
        <taxon>Ochrophyta</taxon>
        <taxon>Bacillariophyta</taxon>
        <taxon>Bacillariophyceae</taxon>
        <taxon>Bacillariophycidae</taxon>
        <taxon>Bacillariales</taxon>
        <taxon>Bacillariaceae</taxon>
        <taxon>Nitzschia</taxon>
    </lineage>
</organism>
<keyword evidence="2" id="KW-1133">Transmembrane helix</keyword>
<reference evidence="3" key="1">
    <citation type="journal article" date="2021" name="Sci. Rep.">
        <title>Diploid genomic architecture of Nitzschia inconspicua, an elite biomass production diatom.</title>
        <authorList>
            <person name="Oliver A."/>
            <person name="Podell S."/>
            <person name="Pinowska A."/>
            <person name="Traller J.C."/>
            <person name="Smith S.R."/>
            <person name="McClure R."/>
            <person name="Beliaev A."/>
            <person name="Bohutskyi P."/>
            <person name="Hill E.A."/>
            <person name="Rabines A."/>
            <person name="Zheng H."/>
            <person name="Allen L.Z."/>
            <person name="Kuo A."/>
            <person name="Grigoriev I.V."/>
            <person name="Allen A.E."/>
            <person name="Hazlebeck D."/>
            <person name="Allen E.E."/>
        </authorList>
    </citation>
    <scope>NUCLEOTIDE SEQUENCE</scope>
    <source>
        <strain evidence="3">Hildebrandi</strain>
    </source>
</reference>
<gene>
    <name evidence="3" type="ORF">IV203_004182</name>
</gene>
<accession>A0A9K3L4X7</accession>
<comment type="caution">
    <text evidence="3">The sequence shown here is derived from an EMBL/GenBank/DDBJ whole genome shotgun (WGS) entry which is preliminary data.</text>
</comment>
<proteinExistence type="predicted"/>
<keyword evidence="2" id="KW-0812">Transmembrane</keyword>
<reference evidence="3" key="2">
    <citation type="submission" date="2021-04" db="EMBL/GenBank/DDBJ databases">
        <authorList>
            <person name="Podell S."/>
        </authorList>
    </citation>
    <scope>NUCLEOTIDE SEQUENCE</scope>
    <source>
        <strain evidence="3">Hildebrandi</strain>
    </source>
</reference>
<evidence type="ECO:0000256" key="1">
    <source>
        <dbReference type="SAM" id="MobiDB-lite"/>
    </source>
</evidence>
<dbReference type="Proteomes" id="UP000693970">
    <property type="component" value="Unassembled WGS sequence"/>
</dbReference>
<feature type="region of interest" description="Disordered" evidence="1">
    <location>
        <begin position="35"/>
        <end position="60"/>
    </location>
</feature>
<dbReference type="EMBL" id="JAGRRH010000016">
    <property type="protein sequence ID" value="KAG7354826.1"/>
    <property type="molecule type" value="Genomic_DNA"/>
</dbReference>
<dbReference type="AlphaFoldDB" id="A0A9K3L4X7"/>
<protein>
    <submittedName>
        <fullName evidence="3">Uncharacterized protein</fullName>
    </submittedName>
</protein>
<feature type="transmembrane region" description="Helical" evidence="2">
    <location>
        <begin position="12"/>
        <end position="29"/>
    </location>
</feature>
<sequence length="85" mass="9212">MLGVGQSSSGVVIRFAIAISTLLCFTMNGKKRHLPSSSPLELKRENHGGTTAVGVDNPGDDDYEMEYLEETLVDILTQRGPDKTC</sequence>
<evidence type="ECO:0000313" key="4">
    <source>
        <dbReference type="Proteomes" id="UP000693970"/>
    </source>
</evidence>